<sequence length="273" mass="30974">MLNLLKDRYINTSLGTFKISVRPGDTLLVFLNGYGPYDTAQIFQPIIQKIPKEIGVLAIDYLDSGLSSSSTKPFLLTDEADLITRIIKNQHASKIVIIAHSLGGFYALPIAQKLNQLIGFIGIEPITKEVLLDPPDEANYNRDAKEDSEMTEDEITNLMHERIYTSFQKTLADKIWNTALISEEKDAKITKPHGLNLGIDILKRPDFSNLSLDQTVSTTLFVRPYRINEYSHSEYYTEKTTIVPLGKNHYIHFEFPEKISEAILKILKENNNT</sequence>
<feature type="domain" description="AB hydrolase-1" evidence="1">
    <location>
        <begin position="28"/>
        <end position="180"/>
    </location>
</feature>
<evidence type="ECO:0000313" key="2">
    <source>
        <dbReference type="EMBL" id="MDF8371413.1"/>
    </source>
</evidence>
<dbReference type="Pfam" id="PF12697">
    <property type="entry name" value="Abhydrolase_6"/>
    <property type="match status" value="1"/>
</dbReference>
<comment type="caution">
    <text evidence="2">The sequence shown here is derived from an EMBL/GenBank/DDBJ whole genome shotgun (WGS) entry which is preliminary data.</text>
</comment>
<keyword evidence="2" id="KW-0378">Hydrolase</keyword>
<proteinExistence type="predicted"/>
<dbReference type="InterPro" id="IPR000073">
    <property type="entry name" value="AB_hydrolase_1"/>
</dbReference>
<dbReference type="AlphaFoldDB" id="A0ABD4XJE2"/>
<evidence type="ECO:0000313" key="3">
    <source>
        <dbReference type="Proteomes" id="UP001215461"/>
    </source>
</evidence>
<dbReference type="GO" id="GO:0016787">
    <property type="term" value="F:hydrolase activity"/>
    <property type="evidence" value="ECO:0007669"/>
    <property type="project" value="UniProtKB-KW"/>
</dbReference>
<name>A0ABD4XJE2_WEIPA</name>
<dbReference type="Proteomes" id="UP001215461">
    <property type="component" value="Unassembled WGS sequence"/>
</dbReference>
<gene>
    <name evidence="2" type="ORF">G9403_07115</name>
</gene>
<dbReference type="InterPro" id="IPR050266">
    <property type="entry name" value="AB_hydrolase_sf"/>
</dbReference>
<dbReference type="SUPFAM" id="SSF53474">
    <property type="entry name" value="alpha/beta-Hydrolases"/>
    <property type="match status" value="1"/>
</dbReference>
<dbReference type="RefSeq" id="WP_277362364.1">
    <property type="nucleotide sequence ID" value="NZ_CP049940.1"/>
</dbReference>
<organism evidence="2 3">
    <name type="scientific">Weissella paramesenteroides</name>
    <name type="common">Leuconostoc paramesenteroides</name>
    <dbReference type="NCBI Taxonomy" id="1249"/>
    <lineage>
        <taxon>Bacteria</taxon>
        <taxon>Bacillati</taxon>
        <taxon>Bacillota</taxon>
        <taxon>Bacilli</taxon>
        <taxon>Lactobacillales</taxon>
        <taxon>Lactobacillaceae</taxon>
        <taxon>Weissella</taxon>
    </lineage>
</organism>
<evidence type="ECO:0000259" key="1">
    <source>
        <dbReference type="Pfam" id="PF12697"/>
    </source>
</evidence>
<dbReference type="InterPro" id="IPR029058">
    <property type="entry name" value="AB_hydrolase_fold"/>
</dbReference>
<reference evidence="2 3" key="1">
    <citation type="submission" date="2020-03" db="EMBL/GenBank/DDBJ databases">
        <title>Comparative genomics of Weissella paramesenteroides.</title>
        <authorList>
            <person name="Kant R."/>
            <person name="Takala T."/>
            <person name="Saris P."/>
        </authorList>
    </citation>
    <scope>NUCLEOTIDE SEQUENCE [LARGE SCALE GENOMIC DNA]</scope>
    <source>
        <strain evidence="2 3">SJ27-4</strain>
    </source>
</reference>
<accession>A0ABD4XJE2</accession>
<dbReference type="Gene3D" id="3.40.50.1820">
    <property type="entry name" value="alpha/beta hydrolase"/>
    <property type="match status" value="1"/>
</dbReference>
<dbReference type="PANTHER" id="PTHR43798">
    <property type="entry name" value="MONOACYLGLYCEROL LIPASE"/>
    <property type="match status" value="1"/>
</dbReference>
<dbReference type="PANTHER" id="PTHR43798:SF33">
    <property type="entry name" value="HYDROLASE, PUTATIVE (AFU_ORTHOLOGUE AFUA_2G14860)-RELATED"/>
    <property type="match status" value="1"/>
</dbReference>
<protein>
    <submittedName>
        <fullName evidence="2">Alpha/beta hydrolase</fullName>
    </submittedName>
</protein>
<dbReference type="EMBL" id="JAANXN010000008">
    <property type="protein sequence ID" value="MDF8371413.1"/>
    <property type="molecule type" value="Genomic_DNA"/>
</dbReference>